<dbReference type="PANTHER" id="PTHR43697:SF1">
    <property type="entry name" value="SERINE--TRNA LIGASE"/>
    <property type="match status" value="1"/>
</dbReference>
<evidence type="ECO:0000256" key="13">
    <source>
        <dbReference type="ARBA" id="ARBA00048823"/>
    </source>
</evidence>
<evidence type="ECO:0000256" key="12">
    <source>
        <dbReference type="ARBA" id="ARBA00047929"/>
    </source>
</evidence>
<keyword evidence="7" id="KW-0547">Nucleotide-binding</keyword>
<dbReference type="GO" id="GO:0004828">
    <property type="term" value="F:serine-tRNA ligase activity"/>
    <property type="evidence" value="ECO:0007669"/>
    <property type="project" value="UniProtKB-UniRule"/>
</dbReference>
<feature type="binding site" evidence="16">
    <location>
        <begin position="264"/>
        <end position="266"/>
    </location>
    <ligand>
        <name>ATP</name>
        <dbReference type="ChEBI" id="CHEBI:30616"/>
    </ligand>
</feature>
<evidence type="ECO:0000256" key="6">
    <source>
        <dbReference type="ARBA" id="ARBA00022598"/>
    </source>
</evidence>
<dbReference type="Pfam" id="PF02403">
    <property type="entry name" value="Seryl_tRNA_N"/>
    <property type="match status" value="1"/>
</dbReference>
<evidence type="ECO:0000256" key="5">
    <source>
        <dbReference type="ARBA" id="ARBA00022490"/>
    </source>
</evidence>
<dbReference type="InterPro" id="IPR002317">
    <property type="entry name" value="Ser-tRNA-ligase_type_1"/>
</dbReference>
<evidence type="ECO:0000256" key="2">
    <source>
        <dbReference type="ARBA" id="ARBA00005045"/>
    </source>
</evidence>
<feature type="domain" description="Aminoacyl-transfer RNA synthetases class-II family profile" evidence="18">
    <location>
        <begin position="185"/>
        <end position="412"/>
    </location>
</feature>
<dbReference type="AlphaFoldDB" id="A0A6B1DYP2"/>
<dbReference type="Pfam" id="PF00587">
    <property type="entry name" value="tRNA-synt_2b"/>
    <property type="match status" value="1"/>
</dbReference>
<accession>A0A6B1DYP2</accession>
<comment type="subcellular location">
    <subcellularLocation>
        <location evidence="1">Cytoplasm</location>
    </subcellularLocation>
</comment>
<dbReference type="SUPFAM" id="SSF55681">
    <property type="entry name" value="Class II aaRS and biotin synthetases"/>
    <property type="match status" value="1"/>
</dbReference>
<feature type="binding site" evidence="16">
    <location>
        <begin position="351"/>
        <end position="354"/>
    </location>
    <ligand>
        <name>ATP</name>
        <dbReference type="ChEBI" id="CHEBI:30616"/>
    </ligand>
</feature>
<keyword evidence="5" id="KW-0963">Cytoplasm</keyword>
<dbReference type="InterPro" id="IPR033729">
    <property type="entry name" value="SerRS_core"/>
</dbReference>
<comment type="similarity">
    <text evidence="3">Belongs to the class-II aminoacyl-tRNA synthetase family. Type-1 seryl-tRNA synthetase subfamily.</text>
</comment>
<organism evidence="19">
    <name type="scientific">Caldilineaceae bacterium SB0662_bin_9</name>
    <dbReference type="NCBI Taxonomy" id="2605258"/>
    <lineage>
        <taxon>Bacteria</taxon>
        <taxon>Bacillati</taxon>
        <taxon>Chloroflexota</taxon>
        <taxon>Caldilineae</taxon>
        <taxon>Caldilineales</taxon>
        <taxon>Caldilineaceae</taxon>
    </lineage>
</organism>
<dbReference type="NCBIfam" id="TIGR00414">
    <property type="entry name" value="serS"/>
    <property type="match status" value="1"/>
</dbReference>
<feature type="binding site" evidence="15">
    <location>
        <position position="264"/>
    </location>
    <ligand>
        <name>L-serine</name>
        <dbReference type="ChEBI" id="CHEBI:33384"/>
    </ligand>
</feature>
<dbReference type="InterPro" id="IPR002314">
    <property type="entry name" value="aa-tRNA-synt_IIb"/>
</dbReference>
<comment type="pathway">
    <text evidence="2">Aminoacyl-tRNA biosynthesis; selenocysteinyl-tRNA(Sec) biosynthesis; L-seryl-tRNA(Sec) from L-serine and tRNA(Sec): step 1/1.</text>
</comment>
<comment type="catalytic activity">
    <reaction evidence="13">
        <text>tRNA(Ser) + L-serine + ATP = L-seryl-tRNA(Ser) + AMP + diphosphate + H(+)</text>
        <dbReference type="Rhea" id="RHEA:12292"/>
        <dbReference type="Rhea" id="RHEA-COMP:9669"/>
        <dbReference type="Rhea" id="RHEA-COMP:9703"/>
        <dbReference type="ChEBI" id="CHEBI:15378"/>
        <dbReference type="ChEBI" id="CHEBI:30616"/>
        <dbReference type="ChEBI" id="CHEBI:33019"/>
        <dbReference type="ChEBI" id="CHEBI:33384"/>
        <dbReference type="ChEBI" id="CHEBI:78442"/>
        <dbReference type="ChEBI" id="CHEBI:78533"/>
        <dbReference type="ChEBI" id="CHEBI:456215"/>
        <dbReference type="EC" id="6.1.1.11"/>
    </reaction>
</comment>
<evidence type="ECO:0000256" key="17">
    <source>
        <dbReference type="SAM" id="Coils"/>
    </source>
</evidence>
<dbReference type="GO" id="GO:0005737">
    <property type="term" value="C:cytoplasm"/>
    <property type="evidence" value="ECO:0007669"/>
    <property type="project" value="UniProtKB-SubCell"/>
</dbReference>
<comment type="caution">
    <text evidence="19">The sequence shown here is derived from an EMBL/GenBank/DDBJ whole genome shotgun (WGS) entry which is preliminary data.</text>
</comment>
<evidence type="ECO:0000256" key="8">
    <source>
        <dbReference type="ARBA" id="ARBA00022840"/>
    </source>
</evidence>
<keyword evidence="17" id="KW-0175">Coiled coil</keyword>
<dbReference type="Gene3D" id="1.10.287.40">
    <property type="entry name" value="Serine-tRNA synthetase, tRNA binding domain"/>
    <property type="match status" value="1"/>
</dbReference>
<feature type="binding site" evidence="15">
    <location>
        <position position="385"/>
    </location>
    <ligand>
        <name>L-serine</name>
        <dbReference type="ChEBI" id="CHEBI:33384"/>
    </ligand>
</feature>
<dbReference type="PRINTS" id="PR00981">
    <property type="entry name" value="TRNASYNTHSER"/>
</dbReference>
<evidence type="ECO:0000256" key="11">
    <source>
        <dbReference type="ARBA" id="ARBA00039158"/>
    </source>
</evidence>
<feature type="binding site" evidence="15">
    <location>
        <position position="287"/>
    </location>
    <ligand>
        <name>L-serine</name>
        <dbReference type="ChEBI" id="CHEBI:33384"/>
    </ligand>
</feature>
<comment type="catalytic activity">
    <reaction evidence="12">
        <text>tRNA(Sec) + L-serine + ATP = L-seryl-tRNA(Sec) + AMP + diphosphate + H(+)</text>
        <dbReference type="Rhea" id="RHEA:42580"/>
        <dbReference type="Rhea" id="RHEA-COMP:9742"/>
        <dbReference type="Rhea" id="RHEA-COMP:10128"/>
        <dbReference type="ChEBI" id="CHEBI:15378"/>
        <dbReference type="ChEBI" id="CHEBI:30616"/>
        <dbReference type="ChEBI" id="CHEBI:33019"/>
        <dbReference type="ChEBI" id="CHEBI:33384"/>
        <dbReference type="ChEBI" id="CHEBI:78442"/>
        <dbReference type="ChEBI" id="CHEBI:78533"/>
        <dbReference type="ChEBI" id="CHEBI:456215"/>
        <dbReference type="EC" id="6.1.1.11"/>
    </reaction>
</comment>
<evidence type="ECO:0000259" key="18">
    <source>
        <dbReference type="PROSITE" id="PS50862"/>
    </source>
</evidence>
<dbReference type="PROSITE" id="PS50862">
    <property type="entry name" value="AA_TRNA_LIGASE_II"/>
    <property type="match status" value="1"/>
</dbReference>
<dbReference type="CDD" id="cd00770">
    <property type="entry name" value="SerRS_core"/>
    <property type="match status" value="1"/>
</dbReference>
<evidence type="ECO:0000256" key="9">
    <source>
        <dbReference type="ARBA" id="ARBA00022917"/>
    </source>
</evidence>
<evidence type="ECO:0000256" key="4">
    <source>
        <dbReference type="ARBA" id="ARBA00012840"/>
    </source>
</evidence>
<dbReference type="InterPro" id="IPR042103">
    <property type="entry name" value="SerRS_1_N_sf"/>
</dbReference>
<proteinExistence type="inferred from homology"/>
<dbReference type="PIRSF" id="PIRSF001529">
    <property type="entry name" value="Ser-tRNA-synth_IIa"/>
    <property type="match status" value="1"/>
</dbReference>
<dbReference type="GO" id="GO:0006434">
    <property type="term" value="P:seryl-tRNA aminoacylation"/>
    <property type="evidence" value="ECO:0007669"/>
    <property type="project" value="UniProtKB-UniRule"/>
</dbReference>
<dbReference type="InterPro" id="IPR015866">
    <property type="entry name" value="Ser-tRNA-synth_1_N"/>
</dbReference>
<evidence type="ECO:0000256" key="10">
    <source>
        <dbReference type="ARBA" id="ARBA00023146"/>
    </source>
</evidence>
<sequence length="428" mass="48161">MLDIAWMRDNREALAAGMALLGAENAPWEEALELDTRRRSILTKVEEYRRERNEGSKRIGALFKAQRQDEAQSLRQRMAVINSHISELEGELAGVEKSLENAMLQIPNLPEPDVPVSLDAGDFAVLKSHGELAEFDFEPQPHWELGAGLGIIDLERGVKLAGSRQYMLRGVGAQLQRALITWSLDVLVSEFGFEEIYPPFMVRTDCMVGTGNLPKFGDELFRDHQEDYWLIPTGEVPVTNMYREEILGAADLPISHVANTPCFRREKVHAGKHARGIQRVHQFQKVEMVKFVAPEDGAQALEELTLVAESMLERLGLAYRRIAIPTGDLSFVAAKKYDLEIWGAGCAEWLEVSSVSWFRDFQARRARIRYRPDADSRPRFVHTLNGSGLALPRIIIGILENFQQEDGSVQLPEVIRPYMGGLSEITPA</sequence>
<evidence type="ECO:0000256" key="15">
    <source>
        <dbReference type="PIRSR" id="PIRSR001529-1"/>
    </source>
</evidence>
<name>A0A6B1DYP2_9CHLR</name>
<dbReference type="InterPro" id="IPR045864">
    <property type="entry name" value="aa-tRNA-synth_II/BPL/LPL"/>
</dbReference>
<evidence type="ECO:0000256" key="16">
    <source>
        <dbReference type="PIRSR" id="PIRSR001529-2"/>
    </source>
</evidence>
<dbReference type="SUPFAM" id="SSF46589">
    <property type="entry name" value="tRNA-binding arm"/>
    <property type="match status" value="1"/>
</dbReference>
<gene>
    <name evidence="19" type="primary">serS</name>
    <name evidence="19" type="ORF">F4Y08_16085</name>
</gene>
<dbReference type="EMBL" id="VXPY01000118">
    <property type="protein sequence ID" value="MYD91823.1"/>
    <property type="molecule type" value="Genomic_DNA"/>
</dbReference>
<dbReference type="PANTHER" id="PTHR43697">
    <property type="entry name" value="SERYL-TRNA SYNTHETASE"/>
    <property type="match status" value="1"/>
</dbReference>
<evidence type="ECO:0000313" key="19">
    <source>
        <dbReference type="EMBL" id="MYD91823.1"/>
    </source>
</evidence>
<reference evidence="19" key="1">
    <citation type="submission" date="2019-09" db="EMBL/GenBank/DDBJ databases">
        <title>Characterisation of the sponge microbiome using genome-centric metagenomics.</title>
        <authorList>
            <person name="Engelberts J.P."/>
            <person name="Robbins S.J."/>
            <person name="De Goeij J.M."/>
            <person name="Aranda M."/>
            <person name="Bell S.C."/>
            <person name="Webster N.S."/>
        </authorList>
    </citation>
    <scope>NUCLEOTIDE SEQUENCE</scope>
    <source>
        <strain evidence="19">SB0662_bin_9</strain>
    </source>
</reference>
<protein>
    <recommendedName>
        <fullName evidence="11 14">Serine--tRNA ligase</fullName>
        <ecNumber evidence="4 14">6.1.1.11</ecNumber>
    </recommendedName>
</protein>
<feature type="coiled-coil region" evidence="17">
    <location>
        <begin position="71"/>
        <end position="105"/>
    </location>
</feature>
<keyword evidence="9" id="KW-0648">Protein biosynthesis</keyword>
<dbReference type="GO" id="GO:0005524">
    <property type="term" value="F:ATP binding"/>
    <property type="evidence" value="ECO:0007669"/>
    <property type="project" value="UniProtKB-KW"/>
</dbReference>
<evidence type="ECO:0000256" key="1">
    <source>
        <dbReference type="ARBA" id="ARBA00004496"/>
    </source>
</evidence>
<keyword evidence="10" id="KW-0030">Aminoacyl-tRNA synthetase</keyword>
<feature type="binding site" evidence="15">
    <location>
        <position position="233"/>
    </location>
    <ligand>
        <name>L-serine</name>
        <dbReference type="ChEBI" id="CHEBI:33384"/>
    </ligand>
</feature>
<evidence type="ECO:0000256" key="3">
    <source>
        <dbReference type="ARBA" id="ARBA00010728"/>
    </source>
</evidence>
<dbReference type="EC" id="6.1.1.11" evidence="4 14"/>
<evidence type="ECO:0000256" key="7">
    <source>
        <dbReference type="ARBA" id="ARBA00022741"/>
    </source>
</evidence>
<keyword evidence="6 19" id="KW-0436">Ligase</keyword>
<dbReference type="InterPro" id="IPR010978">
    <property type="entry name" value="tRNA-bd_arm"/>
</dbReference>
<dbReference type="InterPro" id="IPR006195">
    <property type="entry name" value="aa-tRNA-synth_II"/>
</dbReference>
<feature type="binding site" evidence="16">
    <location>
        <begin position="280"/>
        <end position="283"/>
    </location>
    <ligand>
        <name>ATP</name>
        <dbReference type="ChEBI" id="CHEBI:30616"/>
    </ligand>
</feature>
<dbReference type="Gene3D" id="3.30.930.10">
    <property type="entry name" value="Bira Bifunctional Protein, Domain 2"/>
    <property type="match status" value="1"/>
</dbReference>
<evidence type="ECO:0000256" key="14">
    <source>
        <dbReference type="NCBIfam" id="TIGR00414"/>
    </source>
</evidence>
<keyword evidence="8 16" id="KW-0067">ATP-binding</keyword>